<dbReference type="AlphaFoldDB" id="A0A0V0GGG4"/>
<protein>
    <submittedName>
        <fullName evidence="2">Putative ovule protein</fullName>
    </submittedName>
</protein>
<name>A0A0V0GGG4_SOLCH</name>
<feature type="non-terminal residue" evidence="2">
    <location>
        <position position="1"/>
    </location>
</feature>
<keyword evidence="1" id="KW-1133">Transmembrane helix</keyword>
<sequence>TILTPKKPYFVLLLLLILTHKFSIVTSSLFFKSRFHFTFFGNLMDGSDFPNFSSPSSKKLEK</sequence>
<reference evidence="2" key="1">
    <citation type="submission" date="2015-12" db="EMBL/GenBank/DDBJ databases">
        <title>Gene expression during late stages of embryo sac development: a critical building block for successful pollen-pistil interactions.</title>
        <authorList>
            <person name="Liu Y."/>
            <person name="Joly V."/>
            <person name="Sabar M."/>
            <person name="Matton D.P."/>
        </authorList>
    </citation>
    <scope>NUCLEOTIDE SEQUENCE</scope>
</reference>
<proteinExistence type="predicted"/>
<feature type="transmembrane region" description="Helical" evidence="1">
    <location>
        <begin position="12"/>
        <end position="31"/>
    </location>
</feature>
<evidence type="ECO:0000313" key="2">
    <source>
        <dbReference type="EMBL" id="JAP07154.1"/>
    </source>
</evidence>
<evidence type="ECO:0000256" key="1">
    <source>
        <dbReference type="SAM" id="Phobius"/>
    </source>
</evidence>
<keyword evidence="1" id="KW-0472">Membrane</keyword>
<accession>A0A0V0GGG4</accession>
<dbReference type="EMBL" id="GEDG01039344">
    <property type="protein sequence ID" value="JAP07154.1"/>
    <property type="molecule type" value="Transcribed_RNA"/>
</dbReference>
<keyword evidence="1" id="KW-0812">Transmembrane</keyword>
<organism evidence="2">
    <name type="scientific">Solanum chacoense</name>
    <name type="common">Chaco potato</name>
    <dbReference type="NCBI Taxonomy" id="4108"/>
    <lineage>
        <taxon>Eukaryota</taxon>
        <taxon>Viridiplantae</taxon>
        <taxon>Streptophyta</taxon>
        <taxon>Embryophyta</taxon>
        <taxon>Tracheophyta</taxon>
        <taxon>Spermatophyta</taxon>
        <taxon>Magnoliopsida</taxon>
        <taxon>eudicotyledons</taxon>
        <taxon>Gunneridae</taxon>
        <taxon>Pentapetalae</taxon>
        <taxon>asterids</taxon>
        <taxon>lamiids</taxon>
        <taxon>Solanales</taxon>
        <taxon>Solanaceae</taxon>
        <taxon>Solanoideae</taxon>
        <taxon>Solaneae</taxon>
        <taxon>Solanum</taxon>
    </lineage>
</organism>